<dbReference type="Proteomes" id="UP000447873">
    <property type="component" value="Unassembled WGS sequence"/>
</dbReference>
<feature type="compositionally biased region" description="Acidic residues" evidence="1">
    <location>
        <begin position="33"/>
        <end position="45"/>
    </location>
</feature>
<evidence type="ECO:0000313" key="2">
    <source>
        <dbReference type="EMBL" id="KAE9969296.1"/>
    </source>
</evidence>
<feature type="compositionally biased region" description="Basic and acidic residues" evidence="1">
    <location>
        <begin position="16"/>
        <end position="26"/>
    </location>
</feature>
<comment type="caution">
    <text evidence="2">The sequence shown here is derived from an EMBL/GenBank/DDBJ whole genome shotgun (WGS) entry which is preliminary data.</text>
</comment>
<sequence>MFALTRIYNTLAGPRAGRDKTIHDFVDASSSDSSDDTDTDEDEDGIAERDSSPHSLHSSKYSDGDLPNDSGIASDDISRIQGGSVTRLSLEESPSTPHCVDAPEPFPDIDPVVLAIDIDDFDDPPNLQGLEIDNVEIYLRRLRDDPVFGNREACAGNATSSTEDDPDDALVHVLDTSVDFTSACVSRSISSTMTPKDLEHKDVCQASPKQDSKVLEDASRSLVEDLNKLSNTMALDDPFGPRYQLPDEKMQDYVKRVSARVEATLAKHATRKGFNSPASSSSSIKSRDEDFDTSLELSFNDIHTCPSSPPTPFTPRTPLNHRNLSNLSPPPTTNEAKEQALQPATKEWSPPPMNGPPIFNLTKTRLTPPHSEVYKHIDLTPLPLFHTRSLNPTRRYIILEQDCLQCSLKNLPCDDFHPTCKRCQRAGDAPYCLRQRRLASWELKQLGLERVGRYTVLIRLPEDGDEVWREKLRREEGLLEVLRERVERGNWVFPVDDGVKGGFDAGVVGGRGVCEGRGGIWRYRVVDDDVLRY</sequence>
<evidence type="ECO:0000256" key="1">
    <source>
        <dbReference type="SAM" id="MobiDB-lite"/>
    </source>
</evidence>
<evidence type="ECO:0008006" key="4">
    <source>
        <dbReference type="Google" id="ProtNLM"/>
    </source>
</evidence>
<proteinExistence type="predicted"/>
<evidence type="ECO:0000313" key="3">
    <source>
        <dbReference type="Proteomes" id="UP000447873"/>
    </source>
</evidence>
<gene>
    <name evidence="2" type="ORF">EG328_006975</name>
</gene>
<accession>A0A8H3YU59</accession>
<feature type="region of interest" description="Disordered" evidence="1">
    <location>
        <begin position="13"/>
        <end position="77"/>
    </location>
</feature>
<name>A0A8H3YU59_VENIN</name>
<feature type="region of interest" description="Disordered" evidence="1">
    <location>
        <begin position="301"/>
        <end position="357"/>
    </location>
</feature>
<protein>
    <recommendedName>
        <fullName evidence="4">Zn(2)-C6 fungal-type domain-containing protein</fullName>
    </recommendedName>
</protein>
<organism evidence="2 3">
    <name type="scientific">Venturia inaequalis</name>
    <name type="common">Apple scab fungus</name>
    <dbReference type="NCBI Taxonomy" id="5025"/>
    <lineage>
        <taxon>Eukaryota</taxon>
        <taxon>Fungi</taxon>
        <taxon>Dikarya</taxon>
        <taxon>Ascomycota</taxon>
        <taxon>Pezizomycotina</taxon>
        <taxon>Dothideomycetes</taxon>
        <taxon>Pleosporomycetidae</taxon>
        <taxon>Venturiales</taxon>
        <taxon>Venturiaceae</taxon>
        <taxon>Venturia</taxon>
    </lineage>
</organism>
<dbReference type="AlphaFoldDB" id="A0A8H3YU59"/>
<reference evidence="2 3" key="1">
    <citation type="submission" date="2018-12" db="EMBL/GenBank/DDBJ databases">
        <title>Venturia inaequalis Genome Resource.</title>
        <authorList>
            <person name="Lichtner F.J."/>
        </authorList>
    </citation>
    <scope>NUCLEOTIDE SEQUENCE [LARGE SCALE GENOMIC DNA]</scope>
    <source>
        <strain evidence="2 3">120213</strain>
    </source>
</reference>
<feature type="region of interest" description="Disordered" evidence="1">
    <location>
        <begin position="270"/>
        <end position="289"/>
    </location>
</feature>
<dbReference type="EMBL" id="WNWS01000372">
    <property type="protein sequence ID" value="KAE9969296.1"/>
    <property type="molecule type" value="Genomic_DNA"/>
</dbReference>